<gene>
    <name evidence="6" type="ORF">ACFOHJ_02065</name>
</gene>
<keyword evidence="7" id="KW-1185">Reference proteome</keyword>
<dbReference type="PANTHER" id="PTHR30290">
    <property type="entry name" value="PERIPLASMIC BINDING COMPONENT OF ABC TRANSPORTER"/>
    <property type="match status" value="1"/>
</dbReference>
<dbReference type="PROSITE" id="PS51318">
    <property type="entry name" value="TAT"/>
    <property type="match status" value="1"/>
</dbReference>
<evidence type="ECO:0000313" key="7">
    <source>
        <dbReference type="Proteomes" id="UP001595583"/>
    </source>
</evidence>
<organism evidence="6 7">
    <name type="scientific">Aquamicrobium soli</name>
    <dbReference type="NCBI Taxonomy" id="1811518"/>
    <lineage>
        <taxon>Bacteria</taxon>
        <taxon>Pseudomonadati</taxon>
        <taxon>Pseudomonadota</taxon>
        <taxon>Alphaproteobacteria</taxon>
        <taxon>Hyphomicrobiales</taxon>
        <taxon>Phyllobacteriaceae</taxon>
        <taxon>Aquamicrobium</taxon>
    </lineage>
</organism>
<accession>A0ABV7K6B2</accession>
<evidence type="ECO:0000256" key="4">
    <source>
        <dbReference type="ARBA" id="ARBA00022729"/>
    </source>
</evidence>
<proteinExistence type="inferred from homology"/>
<evidence type="ECO:0000256" key="1">
    <source>
        <dbReference type="ARBA" id="ARBA00004418"/>
    </source>
</evidence>
<dbReference type="RefSeq" id="WP_378217959.1">
    <property type="nucleotide sequence ID" value="NZ_JBHRTK010000001.1"/>
</dbReference>
<comment type="caution">
    <text evidence="6">The sequence shown here is derived from an EMBL/GenBank/DDBJ whole genome shotgun (WGS) entry which is preliminary data.</text>
</comment>
<evidence type="ECO:0000256" key="3">
    <source>
        <dbReference type="ARBA" id="ARBA00022448"/>
    </source>
</evidence>
<dbReference type="SUPFAM" id="SSF53850">
    <property type="entry name" value="Periplasmic binding protein-like II"/>
    <property type="match status" value="1"/>
</dbReference>
<dbReference type="InterPro" id="IPR000914">
    <property type="entry name" value="SBP_5_dom"/>
</dbReference>
<comment type="subcellular location">
    <subcellularLocation>
        <location evidence="1">Periplasm</location>
    </subcellularLocation>
</comment>
<evidence type="ECO:0000259" key="5">
    <source>
        <dbReference type="Pfam" id="PF00496"/>
    </source>
</evidence>
<dbReference type="Proteomes" id="UP001595583">
    <property type="component" value="Unassembled WGS sequence"/>
</dbReference>
<keyword evidence="4" id="KW-0732">Signal</keyword>
<dbReference type="Pfam" id="PF00496">
    <property type="entry name" value="SBP_bac_5"/>
    <property type="match status" value="1"/>
</dbReference>
<sequence length="531" mass="58854">MIDLAIEDATNGRISRRWFMEFTAAMGLSAIAGSSLWTKAAQAAPVRGGNFRVGIHDGNTSDSHDPGTYATRQMVYLAHQHRSYLTLIEPDGTLGPDLATEWSPNKDATEWAFKLNPKAYFHSGRKVAAGDVVASMNYHRNEKSTSAARGLIRQAVDVVADGDDIVIFKLGAGTADWPWLMTDYHLAVCPANDDGTIDWQSGDGSGPYKLNDGQFGVRWKLSRHDQWHLKGAYFDTVEMIVLNDDAARQSALIAGEVDVVSSVSLKTLDFLARNPGIKIDNVPSASPITMPMLCDTAPFNNLDVRNALKSAIDREDIIQRVMRGNATIGNDFHLSPTQPFWPSKIPQIQYDPDRARSLLKKAGMENLSVAISVSDSLFPGAVDLCSLYQQHALKAGINLTVDRQPADGYYSEVWMKKPFCVASWGARPTADVIFTEAYKSGAPWNESHWENPQFDKLLLRAKSELEEGKRAEMYEEMCSIARDDGGTIIPMFSNFVYARRANVAHEQKLAASWELDGARAPSRWWFANQDD</sequence>
<evidence type="ECO:0000256" key="2">
    <source>
        <dbReference type="ARBA" id="ARBA00005695"/>
    </source>
</evidence>
<dbReference type="PIRSF" id="PIRSF002741">
    <property type="entry name" value="MppA"/>
    <property type="match status" value="1"/>
</dbReference>
<protein>
    <submittedName>
        <fullName evidence="6">ABC transporter substrate-binding protein</fullName>
    </submittedName>
</protein>
<evidence type="ECO:0000313" key="6">
    <source>
        <dbReference type="EMBL" id="MFC3204985.1"/>
    </source>
</evidence>
<dbReference type="CDD" id="cd08503">
    <property type="entry name" value="PBP2_NikA_DppA_OppA_like_17"/>
    <property type="match status" value="1"/>
</dbReference>
<reference evidence="7" key="1">
    <citation type="journal article" date="2019" name="Int. J. Syst. Evol. Microbiol.">
        <title>The Global Catalogue of Microorganisms (GCM) 10K type strain sequencing project: providing services to taxonomists for standard genome sequencing and annotation.</title>
        <authorList>
            <consortium name="The Broad Institute Genomics Platform"/>
            <consortium name="The Broad Institute Genome Sequencing Center for Infectious Disease"/>
            <person name="Wu L."/>
            <person name="Ma J."/>
        </authorList>
    </citation>
    <scope>NUCLEOTIDE SEQUENCE [LARGE SCALE GENOMIC DNA]</scope>
    <source>
        <strain evidence="7">KCTC 52165</strain>
    </source>
</reference>
<dbReference type="EMBL" id="JBHRTK010000001">
    <property type="protein sequence ID" value="MFC3204985.1"/>
    <property type="molecule type" value="Genomic_DNA"/>
</dbReference>
<dbReference type="PANTHER" id="PTHR30290:SF10">
    <property type="entry name" value="PERIPLASMIC OLIGOPEPTIDE-BINDING PROTEIN-RELATED"/>
    <property type="match status" value="1"/>
</dbReference>
<dbReference type="InterPro" id="IPR006311">
    <property type="entry name" value="TAT_signal"/>
</dbReference>
<dbReference type="Gene3D" id="3.40.190.10">
    <property type="entry name" value="Periplasmic binding protein-like II"/>
    <property type="match status" value="1"/>
</dbReference>
<name>A0ABV7K6B2_9HYPH</name>
<feature type="domain" description="Solute-binding protein family 5" evidence="5">
    <location>
        <begin position="94"/>
        <end position="444"/>
    </location>
</feature>
<dbReference type="Gene3D" id="3.10.105.10">
    <property type="entry name" value="Dipeptide-binding Protein, Domain 3"/>
    <property type="match status" value="1"/>
</dbReference>
<dbReference type="InterPro" id="IPR030678">
    <property type="entry name" value="Peptide/Ni-bd"/>
</dbReference>
<dbReference type="InterPro" id="IPR039424">
    <property type="entry name" value="SBP_5"/>
</dbReference>
<comment type="similarity">
    <text evidence="2">Belongs to the bacterial solute-binding protein 5 family.</text>
</comment>
<keyword evidence="3" id="KW-0813">Transport</keyword>